<proteinExistence type="predicted"/>
<name>A0ABV0J402_9CYAN</name>
<dbReference type="RefSeq" id="WP_190433911.1">
    <property type="nucleotide sequence ID" value="NZ_JAMPKM010000002.1"/>
</dbReference>
<organism evidence="2 3">
    <name type="scientific">Trichocoleus desertorum GB2-A4</name>
    <dbReference type="NCBI Taxonomy" id="2933944"/>
    <lineage>
        <taxon>Bacteria</taxon>
        <taxon>Bacillati</taxon>
        <taxon>Cyanobacteriota</taxon>
        <taxon>Cyanophyceae</taxon>
        <taxon>Leptolyngbyales</taxon>
        <taxon>Trichocoleusaceae</taxon>
        <taxon>Trichocoleus</taxon>
    </lineage>
</organism>
<reference evidence="2 3" key="1">
    <citation type="submission" date="2022-04" db="EMBL/GenBank/DDBJ databases">
        <title>Positive selection, recombination, and allopatry shape intraspecific diversity of widespread and dominant cyanobacteria.</title>
        <authorList>
            <person name="Wei J."/>
            <person name="Shu W."/>
            <person name="Hu C."/>
        </authorList>
    </citation>
    <scope>NUCLEOTIDE SEQUENCE [LARGE SCALE GENOMIC DNA]</scope>
    <source>
        <strain evidence="2 3">GB2-A4</strain>
    </source>
</reference>
<comment type="caution">
    <text evidence="2">The sequence shown here is derived from an EMBL/GenBank/DDBJ whole genome shotgun (WGS) entry which is preliminary data.</text>
</comment>
<evidence type="ECO:0000259" key="1">
    <source>
        <dbReference type="Pfam" id="PF01370"/>
    </source>
</evidence>
<dbReference type="InterPro" id="IPR050177">
    <property type="entry name" value="Lipid_A_modif_metabolic_enz"/>
</dbReference>
<dbReference type="PANTHER" id="PTHR43245:SF13">
    <property type="entry name" value="UDP-D-APIOSE_UDP-D-XYLOSE SYNTHASE 2"/>
    <property type="match status" value="1"/>
</dbReference>
<dbReference type="Proteomes" id="UP001464891">
    <property type="component" value="Unassembled WGS sequence"/>
</dbReference>
<dbReference type="EMBL" id="JAMPKM010000002">
    <property type="protein sequence ID" value="MEP0816512.1"/>
    <property type="molecule type" value="Genomic_DNA"/>
</dbReference>
<accession>A0ABV0J402</accession>
<dbReference type="InterPro" id="IPR001509">
    <property type="entry name" value="Epimerase_deHydtase"/>
</dbReference>
<gene>
    <name evidence="2" type="ORF">NC998_05330</name>
</gene>
<evidence type="ECO:0000313" key="3">
    <source>
        <dbReference type="Proteomes" id="UP001464891"/>
    </source>
</evidence>
<sequence length="333" mass="37292">MLPKRIFMTGASGCIGHYIAEALIQSTEHELHLLVRDPAKLKFDYQARPGIHIIKANMRDVDRMEDLLASMDVAILVATAWGNAQETYDVNVLKTLRLMSLLDPERCEQVIYFSTASILDRKNHLLKEAGQLGTDYISSKYSCFQQLSKLAIAPKVTTLFPTLVFGGDEHKPYSAVTSGIPEVVKWIDLIRFLKADGSFHFVHGRDIAQVVQHLVEHPPELGQPRQLVLGNARVTVNEAIETVCDYLGKKIQFQIPLSSVLADVLIAVFRIQMAAWDRFCLKYRHFTYEHVVNPATFNLPTYCATFRDVLKVSGVPGQGGVRAAEAKERAIAE</sequence>
<keyword evidence="3" id="KW-1185">Reference proteome</keyword>
<evidence type="ECO:0000313" key="2">
    <source>
        <dbReference type="EMBL" id="MEP0816512.1"/>
    </source>
</evidence>
<dbReference type="InterPro" id="IPR036291">
    <property type="entry name" value="NAD(P)-bd_dom_sf"/>
</dbReference>
<dbReference type="Pfam" id="PF01370">
    <property type="entry name" value="Epimerase"/>
    <property type="match status" value="1"/>
</dbReference>
<feature type="domain" description="NAD-dependent epimerase/dehydratase" evidence="1">
    <location>
        <begin position="6"/>
        <end position="230"/>
    </location>
</feature>
<dbReference type="SUPFAM" id="SSF51735">
    <property type="entry name" value="NAD(P)-binding Rossmann-fold domains"/>
    <property type="match status" value="1"/>
</dbReference>
<dbReference type="PANTHER" id="PTHR43245">
    <property type="entry name" value="BIFUNCTIONAL POLYMYXIN RESISTANCE PROTEIN ARNA"/>
    <property type="match status" value="1"/>
</dbReference>
<dbReference type="Gene3D" id="3.40.50.720">
    <property type="entry name" value="NAD(P)-binding Rossmann-like Domain"/>
    <property type="match status" value="1"/>
</dbReference>
<protein>
    <submittedName>
        <fullName evidence="2">NAD(P)-dependent oxidoreductase</fullName>
    </submittedName>
</protein>